<evidence type="ECO:0000313" key="2">
    <source>
        <dbReference type="Proteomes" id="UP000321907"/>
    </source>
</evidence>
<dbReference type="OrthoDB" id="680137at2"/>
<organism evidence="1 2">
    <name type="scientific">Neolewinella aurantiaca</name>
    <dbReference type="NCBI Taxonomy" id="2602767"/>
    <lineage>
        <taxon>Bacteria</taxon>
        <taxon>Pseudomonadati</taxon>
        <taxon>Bacteroidota</taxon>
        <taxon>Saprospiria</taxon>
        <taxon>Saprospirales</taxon>
        <taxon>Lewinellaceae</taxon>
        <taxon>Neolewinella</taxon>
    </lineage>
</organism>
<proteinExistence type="predicted"/>
<dbReference type="EMBL" id="VOXD01000012">
    <property type="protein sequence ID" value="TXF89682.1"/>
    <property type="molecule type" value="Genomic_DNA"/>
</dbReference>
<dbReference type="Gene3D" id="1.10.1220.10">
    <property type="entry name" value="Met repressor-like"/>
    <property type="match status" value="1"/>
</dbReference>
<comment type="caution">
    <text evidence="1">The sequence shown here is derived from an EMBL/GenBank/DDBJ whole genome shotgun (WGS) entry which is preliminary data.</text>
</comment>
<name>A0A5C7FEV0_9BACT</name>
<sequence>MKTISLKLDDGTFQETEQLVGKLKLARNRYINEAVAYYNRKQRRELLEQQLAFESELCREDSMQVLNDTEAAVTGDLNELLDEG</sequence>
<dbReference type="GO" id="GO:0006355">
    <property type="term" value="P:regulation of DNA-templated transcription"/>
    <property type="evidence" value="ECO:0007669"/>
    <property type="project" value="InterPro"/>
</dbReference>
<accession>A0A5C7FEV0</accession>
<dbReference type="RefSeq" id="WP_147930512.1">
    <property type="nucleotide sequence ID" value="NZ_VOXD01000012.1"/>
</dbReference>
<evidence type="ECO:0008006" key="3">
    <source>
        <dbReference type="Google" id="ProtNLM"/>
    </source>
</evidence>
<evidence type="ECO:0000313" key="1">
    <source>
        <dbReference type="EMBL" id="TXF89682.1"/>
    </source>
</evidence>
<dbReference type="Proteomes" id="UP000321907">
    <property type="component" value="Unassembled WGS sequence"/>
</dbReference>
<gene>
    <name evidence="1" type="ORF">FUA23_09535</name>
</gene>
<keyword evidence="2" id="KW-1185">Reference proteome</keyword>
<dbReference type="AlphaFoldDB" id="A0A5C7FEV0"/>
<protein>
    <recommendedName>
        <fullName evidence="3">CopG family transcriptional regulator</fullName>
    </recommendedName>
</protein>
<dbReference type="InterPro" id="IPR013321">
    <property type="entry name" value="Arc_rbn_hlx_hlx"/>
</dbReference>
<reference evidence="1 2" key="1">
    <citation type="submission" date="2019-08" db="EMBL/GenBank/DDBJ databases">
        <title>Lewinella sp. strain SSH13 Genome sequencing and assembly.</title>
        <authorList>
            <person name="Kim I."/>
        </authorList>
    </citation>
    <scope>NUCLEOTIDE SEQUENCE [LARGE SCALE GENOMIC DNA]</scope>
    <source>
        <strain evidence="1 2">SSH13</strain>
    </source>
</reference>